<evidence type="ECO:0000313" key="4">
    <source>
        <dbReference type="EMBL" id="GFT80753.1"/>
    </source>
</evidence>
<dbReference type="EMBL" id="BMAW01014332">
    <property type="protein sequence ID" value="GFT38428.1"/>
    <property type="molecule type" value="Genomic_DNA"/>
</dbReference>
<dbReference type="EMBL" id="BMAW01061176">
    <property type="protein sequence ID" value="GFT30027.1"/>
    <property type="molecule type" value="Genomic_DNA"/>
</dbReference>
<evidence type="ECO:0000313" key="1">
    <source>
        <dbReference type="EMBL" id="GFT14121.1"/>
    </source>
</evidence>
<accession>A0A8X6PNN2</accession>
<evidence type="ECO:0000313" key="5">
    <source>
        <dbReference type="Proteomes" id="UP000887013"/>
    </source>
</evidence>
<keyword evidence="5" id="KW-1185">Reference proteome</keyword>
<dbReference type="EMBL" id="BMAW01009501">
    <property type="protein sequence ID" value="GFT14121.1"/>
    <property type="molecule type" value="Genomic_DNA"/>
</dbReference>
<sequence>MHTIPGFIITTANGRQAKIHGKLDAVFKCVSSGVKHWLYATNIIEPFIIGLDFLHHHGFAVDQQKKKEFRTKGEEIHLFLESIERVLC</sequence>
<dbReference type="Proteomes" id="UP000887013">
    <property type="component" value="Unassembled WGS sequence"/>
</dbReference>
<name>A0A8X6PNN2_NEPPI</name>
<evidence type="ECO:0000313" key="3">
    <source>
        <dbReference type="EMBL" id="GFT38428.1"/>
    </source>
</evidence>
<proteinExistence type="predicted"/>
<dbReference type="EMBL" id="BMAW01071995">
    <property type="protein sequence ID" value="GFT80753.1"/>
    <property type="molecule type" value="Genomic_DNA"/>
</dbReference>
<protein>
    <submittedName>
        <fullName evidence="4">Uncharacterized protein</fullName>
    </submittedName>
</protein>
<organism evidence="4 5">
    <name type="scientific">Nephila pilipes</name>
    <name type="common">Giant wood spider</name>
    <name type="synonym">Nephila maculata</name>
    <dbReference type="NCBI Taxonomy" id="299642"/>
    <lineage>
        <taxon>Eukaryota</taxon>
        <taxon>Metazoa</taxon>
        <taxon>Ecdysozoa</taxon>
        <taxon>Arthropoda</taxon>
        <taxon>Chelicerata</taxon>
        <taxon>Arachnida</taxon>
        <taxon>Araneae</taxon>
        <taxon>Araneomorphae</taxon>
        <taxon>Entelegynae</taxon>
        <taxon>Araneoidea</taxon>
        <taxon>Nephilidae</taxon>
        <taxon>Nephila</taxon>
    </lineage>
</organism>
<reference evidence="4" key="1">
    <citation type="submission" date="2020-08" db="EMBL/GenBank/DDBJ databases">
        <title>Multicomponent nature underlies the extraordinary mechanical properties of spider dragline silk.</title>
        <authorList>
            <person name="Kono N."/>
            <person name="Nakamura H."/>
            <person name="Mori M."/>
            <person name="Yoshida Y."/>
            <person name="Ohtoshi R."/>
            <person name="Malay A.D."/>
            <person name="Moran D.A.P."/>
            <person name="Tomita M."/>
            <person name="Numata K."/>
            <person name="Arakawa K."/>
        </authorList>
    </citation>
    <scope>NUCLEOTIDE SEQUENCE</scope>
</reference>
<dbReference type="AlphaFoldDB" id="A0A8X6PNN2"/>
<comment type="caution">
    <text evidence="4">The sequence shown here is derived from an EMBL/GenBank/DDBJ whole genome shotgun (WGS) entry which is preliminary data.</text>
</comment>
<evidence type="ECO:0000313" key="2">
    <source>
        <dbReference type="EMBL" id="GFT30027.1"/>
    </source>
</evidence>
<gene>
    <name evidence="3" type="ORF">NPIL_104241</name>
    <name evidence="4" type="ORF">NPIL_129081</name>
    <name evidence="1" type="ORF">NPIL_367901</name>
    <name evidence="2" type="ORF">NPIL_575651</name>
</gene>